<feature type="coiled-coil region" evidence="1">
    <location>
        <begin position="296"/>
        <end position="340"/>
    </location>
</feature>
<sequence length="901" mass="105131">MDELCKELDEAKTEIKKLKAEYQIKEELSNSLRKAHNEQLLKFQEAKQLIAEQVQELNAKSEELSEARHMLEGLKSSLHEKELSIRLLNSAKEKLGTNCREKLHKLEGENRKLVSAIDEALGEKKDLQQKLSASDLQCEGVKKLLLVSEKKCVEAEQKAQASKGLRIRDDAIIKLEEDNKSIQDQLKWKAEQFKHLEEAHKRLQEQFRLTEAEWERDKSAMHEEIFLLQTRLDSQTRISNRLHNQLEMCHQALAHQESRRKLLEIQLSEFKLRCKNEFLEDMTKIEILTAHRDEEIAGLRNSLENKETLFEELKLRVVHLEQENQELVESLKELGESQRNTGPASLVTKLRNKLKCLEQVHCTCSRNLKARESEWRSQMEEMNSNITSYKSELKRKEKELQERHTDLENFHSTVDILNEEIAILLMVLKLEFSEAYCKLLNELRLCSREKDDKISFLAEQLELKNGALNNAQLHLEQEHEKVATLLKRIEALDFMDQLVILLVEELENHKRMLRESSECQLRLKQQVLQMENALKFDGREIWDTLEKAESELAEKIRDENQLEVELQNLKSTAESLKNCLGENEYTCRQMETSFLVQAENEVTLEQEKECILSIVKVQENPNLSTVTEQATISEREALEALVEERDHFLRICEEKDSYIDTLHKDISWLMEDSIRREFEVEVRTKLDAEKAFKEEERLLKVLNEQKFRDLPVLVMSMEEDLISTVNSYFSEIMEIQIETSAILETLNNVERQRKLEIEEKNKVIAELEKVLKAQKAETEKLTNQFGSEKSSMVVLINELELENGVLHRDIKKLSEEKENILIHIEEFNDHLSEISCEDAKLMKSLEQLQSCEEESEQVVDARVSVELHASAKKNANSTFSPMTTNIEVDADERSPLKELNK</sequence>
<evidence type="ECO:0000256" key="1">
    <source>
        <dbReference type="SAM" id="Coils"/>
    </source>
</evidence>
<dbReference type="InterPro" id="IPR040262">
    <property type="entry name" value="At4g38062-like"/>
</dbReference>
<accession>A0AAE0DT31</accession>
<keyword evidence="1" id="KW-0175">Coiled coil</keyword>
<name>A0AAE0DT31_9ROSI</name>
<feature type="region of interest" description="Disordered" evidence="2">
    <location>
        <begin position="876"/>
        <end position="901"/>
    </location>
</feature>
<dbReference type="AlphaFoldDB" id="A0AAE0DT31"/>
<protein>
    <submittedName>
        <fullName evidence="3">Uncharacterized protein</fullName>
    </submittedName>
</protein>
<dbReference type="PANTHER" id="PTHR45287:SF3">
    <property type="entry name" value="PROTEIN, PUTATIVE-RELATED"/>
    <property type="match status" value="1"/>
</dbReference>
<evidence type="ECO:0000313" key="3">
    <source>
        <dbReference type="EMBL" id="KAK3185161.1"/>
    </source>
</evidence>
<evidence type="ECO:0000313" key="4">
    <source>
        <dbReference type="Proteomes" id="UP001281410"/>
    </source>
</evidence>
<dbReference type="PANTHER" id="PTHR45287">
    <property type="entry name" value="OS03G0691500 PROTEIN"/>
    <property type="match status" value="1"/>
</dbReference>
<feature type="coiled-coil region" evidence="1">
    <location>
        <begin position="458"/>
        <end position="488"/>
    </location>
</feature>
<feature type="coiled-coil region" evidence="1">
    <location>
        <begin position="103"/>
        <end position="137"/>
    </location>
</feature>
<dbReference type="EMBL" id="JANJYJ010000010">
    <property type="protein sequence ID" value="KAK3185161.1"/>
    <property type="molecule type" value="Genomic_DNA"/>
</dbReference>
<keyword evidence="4" id="KW-1185">Reference proteome</keyword>
<feature type="coiled-coil region" evidence="1">
    <location>
        <begin position="545"/>
        <end position="579"/>
    </location>
</feature>
<feature type="coiled-coil region" evidence="1">
    <location>
        <begin position="186"/>
        <end position="213"/>
    </location>
</feature>
<feature type="coiled-coil region" evidence="1">
    <location>
        <begin position="1"/>
        <end position="77"/>
    </location>
</feature>
<feature type="coiled-coil region" evidence="1">
    <location>
        <begin position="365"/>
        <end position="410"/>
    </location>
</feature>
<gene>
    <name evidence="3" type="ORF">Dsin_032447</name>
</gene>
<organism evidence="3 4">
    <name type="scientific">Dipteronia sinensis</name>
    <dbReference type="NCBI Taxonomy" id="43782"/>
    <lineage>
        <taxon>Eukaryota</taxon>
        <taxon>Viridiplantae</taxon>
        <taxon>Streptophyta</taxon>
        <taxon>Embryophyta</taxon>
        <taxon>Tracheophyta</taxon>
        <taxon>Spermatophyta</taxon>
        <taxon>Magnoliopsida</taxon>
        <taxon>eudicotyledons</taxon>
        <taxon>Gunneridae</taxon>
        <taxon>Pentapetalae</taxon>
        <taxon>rosids</taxon>
        <taxon>malvids</taxon>
        <taxon>Sapindales</taxon>
        <taxon>Sapindaceae</taxon>
        <taxon>Hippocastanoideae</taxon>
        <taxon>Acereae</taxon>
        <taxon>Dipteronia</taxon>
    </lineage>
</organism>
<dbReference type="Proteomes" id="UP001281410">
    <property type="component" value="Unassembled WGS sequence"/>
</dbReference>
<evidence type="ECO:0000256" key="2">
    <source>
        <dbReference type="SAM" id="MobiDB-lite"/>
    </source>
</evidence>
<feature type="coiled-coil region" evidence="1">
    <location>
        <begin position="746"/>
        <end position="830"/>
    </location>
</feature>
<reference evidence="3" key="1">
    <citation type="journal article" date="2023" name="Plant J.">
        <title>Genome sequences and population genomics provide insights into the demographic history, inbreeding, and mutation load of two 'living fossil' tree species of Dipteronia.</title>
        <authorList>
            <person name="Feng Y."/>
            <person name="Comes H.P."/>
            <person name="Chen J."/>
            <person name="Zhu S."/>
            <person name="Lu R."/>
            <person name="Zhang X."/>
            <person name="Li P."/>
            <person name="Qiu J."/>
            <person name="Olsen K.M."/>
            <person name="Qiu Y."/>
        </authorList>
    </citation>
    <scope>NUCLEOTIDE SEQUENCE</scope>
    <source>
        <strain evidence="3">NBL</strain>
    </source>
</reference>
<proteinExistence type="predicted"/>
<feature type="compositionally biased region" description="Basic and acidic residues" evidence="2">
    <location>
        <begin position="891"/>
        <end position="901"/>
    </location>
</feature>
<feature type="compositionally biased region" description="Polar residues" evidence="2">
    <location>
        <begin position="876"/>
        <end position="886"/>
    </location>
</feature>
<comment type="caution">
    <text evidence="3">The sequence shown here is derived from an EMBL/GenBank/DDBJ whole genome shotgun (WGS) entry which is preliminary data.</text>
</comment>